<dbReference type="SMART" id="SM00194">
    <property type="entry name" value="PTPc"/>
    <property type="match status" value="1"/>
</dbReference>
<dbReference type="AlphaFoldDB" id="A0AAD2JVZ6"/>
<evidence type="ECO:0000256" key="3">
    <source>
        <dbReference type="SAM" id="MobiDB-lite"/>
    </source>
</evidence>
<feature type="region of interest" description="Disordered" evidence="3">
    <location>
        <begin position="1110"/>
        <end position="1190"/>
    </location>
</feature>
<evidence type="ECO:0000259" key="6">
    <source>
        <dbReference type="PROSITE" id="PS50206"/>
    </source>
</evidence>
<dbReference type="Gene3D" id="3.90.190.10">
    <property type="entry name" value="Protein tyrosine phosphatase superfamily"/>
    <property type="match status" value="2"/>
</dbReference>
<feature type="domain" description="Tyrosine-protein phosphatase" evidence="4">
    <location>
        <begin position="550"/>
        <end position="835"/>
    </location>
</feature>
<dbReference type="InterPro" id="IPR000387">
    <property type="entry name" value="Tyr_Pase_dom"/>
</dbReference>
<keyword evidence="8" id="KW-1185">Reference proteome</keyword>
<evidence type="ECO:0000313" key="7">
    <source>
        <dbReference type="EMBL" id="CAK5265014.1"/>
    </source>
</evidence>
<dbReference type="PROSITE" id="PS00383">
    <property type="entry name" value="TYR_PHOSPHATASE_1"/>
    <property type="match status" value="1"/>
</dbReference>
<dbReference type="InterPro" id="IPR001763">
    <property type="entry name" value="Rhodanese-like_dom"/>
</dbReference>
<evidence type="ECO:0000259" key="4">
    <source>
        <dbReference type="PROSITE" id="PS50055"/>
    </source>
</evidence>
<feature type="domain" description="Tyrosine specific protein phosphatases" evidence="5">
    <location>
        <begin position="789"/>
        <end position="828"/>
    </location>
</feature>
<accession>A0AAD2JVZ6</accession>
<feature type="region of interest" description="Disordered" evidence="3">
    <location>
        <begin position="373"/>
        <end position="435"/>
    </location>
</feature>
<feature type="region of interest" description="Disordered" evidence="3">
    <location>
        <begin position="843"/>
        <end position="900"/>
    </location>
</feature>
<comment type="caution">
    <text evidence="7">The sequence shown here is derived from an EMBL/GenBank/DDBJ whole genome shotgun (WGS) entry which is preliminary data.</text>
</comment>
<feature type="region of interest" description="Disordered" evidence="3">
    <location>
        <begin position="460"/>
        <end position="531"/>
    </location>
</feature>
<feature type="region of interest" description="Disordered" evidence="3">
    <location>
        <begin position="917"/>
        <end position="956"/>
    </location>
</feature>
<dbReference type="EMBL" id="CAVNYO010000079">
    <property type="protein sequence ID" value="CAK5265014.1"/>
    <property type="molecule type" value="Genomic_DNA"/>
</dbReference>
<dbReference type="PRINTS" id="PR00700">
    <property type="entry name" value="PRTYPHPHTASE"/>
</dbReference>
<dbReference type="Gene3D" id="3.40.250.10">
    <property type="entry name" value="Rhodanese-like domain"/>
    <property type="match status" value="1"/>
</dbReference>
<evidence type="ECO:0000256" key="1">
    <source>
        <dbReference type="ARBA" id="ARBA00009649"/>
    </source>
</evidence>
<reference evidence="7" key="1">
    <citation type="submission" date="2023-11" db="EMBL/GenBank/DDBJ databases">
        <authorList>
            <person name="De Vega J J."/>
            <person name="De Vega J J."/>
        </authorList>
    </citation>
    <scope>NUCLEOTIDE SEQUENCE</scope>
</reference>
<dbReference type="PROSITE" id="PS50206">
    <property type="entry name" value="RHODANESE_3"/>
    <property type="match status" value="1"/>
</dbReference>
<feature type="compositionally biased region" description="Polar residues" evidence="3">
    <location>
        <begin position="937"/>
        <end position="956"/>
    </location>
</feature>
<dbReference type="SUPFAM" id="SSF52821">
    <property type="entry name" value="Rhodanese/Cell cycle control phosphatase"/>
    <property type="match status" value="1"/>
</dbReference>
<dbReference type="PROSITE" id="PS50056">
    <property type="entry name" value="TYR_PHOSPHATASE_2"/>
    <property type="match status" value="1"/>
</dbReference>
<evidence type="ECO:0000256" key="2">
    <source>
        <dbReference type="ARBA" id="ARBA00013064"/>
    </source>
</evidence>
<feature type="compositionally biased region" description="Polar residues" evidence="3">
    <location>
        <begin position="920"/>
        <end position="929"/>
    </location>
</feature>
<sequence length="1190" mass="129675">WSMTTMELNSVTSSRSTLLSSSKLMDFFAAVGDAQHVAHNLPDDTKSFAEAVAARFGQQDNMSTARLLPPPVLKVPLVSMPSVPRLAPSAPSNADQKPLDAFALTPQSLPQWINDPHTLIIDIRPHAAYSSARISRAVSLSVPSTLLKRPMFSLQRLAGMLPSNSARTQFSAWRSASRITVYDADSTSLGDTSNIRGLLRKFRAEAPEATIELAWVVGGFQAVWTTRRDLVDVVPPTPDNETEDDDVEDAPSVNRTLRAHDLPRSAFALSSTTQGPRPGRGKYRWISLPERSTDLCTGPFIHNSDNPQPIMDPTDQPATLAAFNPFYDSVRQNVELSQGITERIPLRLSRRVRRRIGELPFKWLRDIAKRAAPVTPPDLASGSSMDVSFSQVRGPRLDSSEEESSDSGLSGVDRWGQPDDLEPNPQPRPTDVEEGTEALAMQFYRIELMEQRRMMGIMEHHSHESGPPNHEADQQETTTTSTEPRSKSLGSETSSEISSKESSDNNSSSSSDSLPSTSSSVPDLTNRPARRLADDNFPFSITAGVEKGAKNRYRNIWPFEHARVKLHADGGWQGPDPPKLTSLDLLDAQPIAHDDYVNASYVQPLGTHRRYIATQGPLDATFGDFWTLVWQQNVHVIVMLTREVEGAVVKCGAYWMPGVYGSLKVELLGCGAPACTDICSSCAFDSGERPETTGFFGNMAAKTQTTEAPLLIKRTLRLTHAAYPHAPPRRVVQLQYRGWPDMNVPEETHGVLGLVGEVDKAVDEAGKSALPRNSVKHRARVESDGDDVDATAGVVNRALRDGAEGAPVLLHCSAGVGRTGGFIAIHAVLDSLRQEARSLFASGQQISPVPGHRQSSGSDTQSTSSTGPLPSEIGRLAVADSDGMEVDSENVADGRTPMQVDGVDMTLGAEVTKRWAQGVADTQPSSLPSASIFPAPETTSFRSSTSLEPLSRDSSPFLSAPRTALPLFLRRGNADRPRTFSAPSAATPVHKNVAKVLDRSLVNSPVPDSRSMSPFAPGQSSLRSFKSVENMLPTAPNVDYKEPRSLHLRGGKGPVRLSTLEEPIWEVIQDMREQRMSLCQSLRQYVFVHAAIIEGALMVIDQERARAGLRSRPAALSLSPPPRRTLNRPPRLVLLPGHLHSPSSTGKRLASPTELPKENKKGEIALSKRPSIKRKQVSGDDFPPHLFPPP</sequence>
<name>A0AAD2JVZ6_9AGAR</name>
<gene>
    <name evidence="7" type="ORF">MYCIT1_LOCUS5669</name>
</gene>
<dbReference type="Proteomes" id="UP001295794">
    <property type="component" value="Unassembled WGS sequence"/>
</dbReference>
<protein>
    <recommendedName>
        <fullName evidence="2">protein-tyrosine-phosphatase</fullName>
        <ecNumber evidence="2">3.1.3.48</ecNumber>
    </recommendedName>
</protein>
<dbReference type="InterPro" id="IPR003595">
    <property type="entry name" value="Tyr_Pase_cat"/>
</dbReference>
<feature type="domain" description="Rhodanese" evidence="6">
    <location>
        <begin position="114"/>
        <end position="232"/>
    </location>
</feature>
<evidence type="ECO:0000259" key="5">
    <source>
        <dbReference type="PROSITE" id="PS50056"/>
    </source>
</evidence>
<dbReference type="GO" id="GO:0004725">
    <property type="term" value="F:protein tyrosine phosphatase activity"/>
    <property type="evidence" value="ECO:0007669"/>
    <property type="project" value="UniProtKB-EC"/>
</dbReference>
<dbReference type="PANTHER" id="PTHR19134:SF561">
    <property type="entry name" value="PROTEIN TYROSINE PHOSPHATASE 36E, ISOFORM A"/>
    <property type="match status" value="1"/>
</dbReference>
<feature type="compositionally biased region" description="Low complexity" evidence="3">
    <location>
        <begin position="487"/>
        <end position="497"/>
    </location>
</feature>
<feature type="compositionally biased region" description="Polar residues" evidence="3">
    <location>
        <begin position="381"/>
        <end position="391"/>
    </location>
</feature>
<feature type="non-terminal residue" evidence="7">
    <location>
        <position position="1"/>
    </location>
</feature>
<dbReference type="SUPFAM" id="SSF52799">
    <property type="entry name" value="(Phosphotyrosine protein) phosphatases II"/>
    <property type="match status" value="1"/>
</dbReference>
<dbReference type="Pfam" id="PF00102">
    <property type="entry name" value="Y_phosphatase"/>
    <property type="match status" value="1"/>
</dbReference>
<dbReference type="PANTHER" id="PTHR19134">
    <property type="entry name" value="RECEPTOR-TYPE TYROSINE-PROTEIN PHOSPHATASE"/>
    <property type="match status" value="1"/>
</dbReference>
<comment type="similarity">
    <text evidence="1">Belongs to the protein-tyrosine phosphatase family. Non-receptor class subfamily.</text>
</comment>
<feature type="compositionally biased region" description="Low complexity" evidence="3">
    <location>
        <begin position="854"/>
        <end position="867"/>
    </location>
</feature>
<dbReference type="InterPro" id="IPR036873">
    <property type="entry name" value="Rhodanese-like_dom_sf"/>
</dbReference>
<dbReference type="SMART" id="SM00404">
    <property type="entry name" value="PTPc_motif"/>
    <property type="match status" value="1"/>
</dbReference>
<dbReference type="InterPro" id="IPR016130">
    <property type="entry name" value="Tyr_Pase_AS"/>
</dbReference>
<dbReference type="InterPro" id="IPR000242">
    <property type="entry name" value="PTP_cat"/>
</dbReference>
<dbReference type="InterPro" id="IPR029021">
    <property type="entry name" value="Prot-tyrosine_phosphatase-like"/>
</dbReference>
<evidence type="ECO:0000313" key="8">
    <source>
        <dbReference type="Proteomes" id="UP001295794"/>
    </source>
</evidence>
<proteinExistence type="inferred from homology"/>
<feature type="compositionally biased region" description="Low complexity" evidence="3">
    <location>
        <begin position="504"/>
        <end position="520"/>
    </location>
</feature>
<dbReference type="PROSITE" id="PS50055">
    <property type="entry name" value="TYR_PHOSPHATASE_PTP"/>
    <property type="match status" value="1"/>
</dbReference>
<dbReference type="EC" id="3.1.3.48" evidence="2"/>
<organism evidence="7 8">
    <name type="scientific">Mycena citricolor</name>
    <dbReference type="NCBI Taxonomy" id="2018698"/>
    <lineage>
        <taxon>Eukaryota</taxon>
        <taxon>Fungi</taxon>
        <taxon>Dikarya</taxon>
        <taxon>Basidiomycota</taxon>
        <taxon>Agaricomycotina</taxon>
        <taxon>Agaricomycetes</taxon>
        <taxon>Agaricomycetidae</taxon>
        <taxon>Agaricales</taxon>
        <taxon>Marasmiineae</taxon>
        <taxon>Mycenaceae</taxon>
        <taxon>Mycena</taxon>
    </lineage>
</organism>
<feature type="compositionally biased region" description="Low complexity" evidence="3">
    <location>
        <begin position="1127"/>
        <end position="1136"/>
    </location>
</feature>
<dbReference type="InterPro" id="IPR050348">
    <property type="entry name" value="Protein-Tyr_Phosphatase"/>
</dbReference>